<keyword evidence="9" id="KW-0406">Ion transport</keyword>
<evidence type="ECO:0000256" key="4">
    <source>
        <dbReference type="ARBA" id="ARBA00022496"/>
    </source>
</evidence>
<protein>
    <recommendedName>
        <fullName evidence="16">Mitoferrin</fullName>
    </recommendedName>
</protein>
<dbReference type="PROSITE" id="PS50920">
    <property type="entry name" value="SOLCAR"/>
    <property type="match status" value="3"/>
</dbReference>
<dbReference type="EMBL" id="JH431432">
    <property type="status" value="NOT_ANNOTATED_CDS"/>
    <property type="molecule type" value="Genomic_DNA"/>
</dbReference>
<feature type="repeat" description="Solcar" evidence="12">
    <location>
        <begin position="92"/>
        <end position="176"/>
    </location>
</feature>
<evidence type="ECO:0000256" key="6">
    <source>
        <dbReference type="ARBA" id="ARBA00022792"/>
    </source>
</evidence>
<evidence type="ECO:0000256" key="10">
    <source>
        <dbReference type="ARBA" id="ARBA00023128"/>
    </source>
</evidence>
<dbReference type="HOGENOM" id="CLU_015166_3_1_1"/>
<comment type="subcellular location">
    <subcellularLocation>
        <location evidence="1">Mitochondrion inner membrane</location>
        <topology evidence="1">Multi-pass membrane protein</topology>
    </subcellularLocation>
</comment>
<dbReference type="GO" id="GO:0005743">
    <property type="term" value="C:mitochondrial inner membrane"/>
    <property type="evidence" value="ECO:0007669"/>
    <property type="project" value="UniProtKB-SubCell"/>
</dbReference>
<evidence type="ECO:0000256" key="5">
    <source>
        <dbReference type="ARBA" id="ARBA00022692"/>
    </source>
</evidence>
<keyword evidence="11 12" id="KW-0472">Membrane</keyword>
<feature type="repeat" description="Solcar" evidence="12">
    <location>
        <begin position="183"/>
        <end position="276"/>
    </location>
</feature>
<keyword evidence="10" id="KW-0496">Mitochondrion</keyword>
<dbReference type="SUPFAM" id="SSF103506">
    <property type="entry name" value="Mitochondrial carrier"/>
    <property type="match status" value="1"/>
</dbReference>
<keyword evidence="15" id="KW-1185">Reference proteome</keyword>
<feature type="repeat" description="Solcar" evidence="12">
    <location>
        <begin position="1"/>
        <end position="83"/>
    </location>
</feature>
<reference evidence="15" key="1">
    <citation type="submission" date="2011-05" db="EMBL/GenBank/DDBJ databases">
        <authorList>
            <person name="Richards S.R."/>
            <person name="Qu J."/>
            <person name="Jiang H."/>
            <person name="Jhangiani S.N."/>
            <person name="Agravi P."/>
            <person name="Goodspeed R."/>
            <person name="Gross S."/>
            <person name="Mandapat C."/>
            <person name="Jackson L."/>
            <person name="Mathew T."/>
            <person name="Pu L."/>
            <person name="Thornton R."/>
            <person name="Saada N."/>
            <person name="Wilczek-Boney K.B."/>
            <person name="Lee S."/>
            <person name="Kovar C."/>
            <person name="Wu Y."/>
            <person name="Scherer S.E."/>
            <person name="Worley K.C."/>
            <person name="Muzny D.M."/>
            <person name="Gibbs R."/>
        </authorList>
    </citation>
    <scope>NUCLEOTIDE SEQUENCE</scope>
    <source>
        <strain evidence="15">Brora</strain>
    </source>
</reference>
<proteinExistence type="inferred from homology"/>
<dbReference type="InterPro" id="IPR018108">
    <property type="entry name" value="MCP_transmembrane"/>
</dbReference>
<evidence type="ECO:0000256" key="11">
    <source>
        <dbReference type="ARBA" id="ARBA00023136"/>
    </source>
</evidence>
<name>T1ISH4_STRMM</name>
<dbReference type="GO" id="GO:0015093">
    <property type="term" value="F:ferrous iron transmembrane transporter activity"/>
    <property type="evidence" value="ECO:0007669"/>
    <property type="project" value="TreeGrafter"/>
</dbReference>
<evidence type="ECO:0000256" key="2">
    <source>
        <dbReference type="ARBA" id="ARBA00006375"/>
    </source>
</evidence>
<evidence type="ECO:0000256" key="3">
    <source>
        <dbReference type="ARBA" id="ARBA00022448"/>
    </source>
</evidence>
<dbReference type="eggNOG" id="KOG0760">
    <property type="taxonomic scope" value="Eukaryota"/>
</dbReference>
<dbReference type="InterPro" id="IPR023395">
    <property type="entry name" value="MCP_dom_sf"/>
</dbReference>
<keyword evidence="8" id="KW-0408">Iron</keyword>
<dbReference type="STRING" id="126957.T1ISH4"/>
<dbReference type="OMA" id="AYECSKE"/>
<keyword evidence="4" id="KW-0410">Iron transport</keyword>
<dbReference type="PANTHER" id="PTHR45758">
    <property type="entry name" value="MITOFERRIN-1-RELATED"/>
    <property type="match status" value="1"/>
</dbReference>
<reference evidence="14" key="2">
    <citation type="submission" date="2015-02" db="UniProtKB">
        <authorList>
            <consortium name="EnsemblMetazoa"/>
        </authorList>
    </citation>
    <scope>IDENTIFICATION</scope>
</reference>
<dbReference type="FunFam" id="1.50.40.10:FF:000263">
    <property type="entry name" value="Carrier protein MRS3/4, putative"/>
    <property type="match status" value="1"/>
</dbReference>
<sequence length="327" mass="36866">MMAGSMAGIGEHCVMYPFDCVKTRMQSMQPSPHAAYKSIPDALFKMVRYEGLFRPMRGMSAVMTGAGPAHAMYYSCYEKLKEMFTADAEPGHHVLAHGAAGCFSTLLHDAVMNPVEVIKQRMQMFNSPFKRCRECLLYVYNVEGPRAFYRSYTTQLTMNVPYQSLHFMMYEYMQDLTNADRHYNPKAHMMSGAIAGAFAAAATTPLDVCKTLLNTQEKTTLQRTKQTQIRGLVHAVQVVYQLRGLRGYFRGLQPRVLFQMPATAIAWSVYEFFKFFLSNRHNHISAKEKVMEKYPPSITSKTSPVNMVSDFQSSTKAAVTVAAATNP</sequence>
<evidence type="ECO:0000313" key="14">
    <source>
        <dbReference type="EnsemblMetazoa" id="SMAR004049-PA"/>
    </source>
</evidence>
<evidence type="ECO:0008006" key="16">
    <source>
        <dbReference type="Google" id="ProtNLM"/>
    </source>
</evidence>
<evidence type="ECO:0000256" key="1">
    <source>
        <dbReference type="ARBA" id="ARBA00004448"/>
    </source>
</evidence>
<evidence type="ECO:0000256" key="13">
    <source>
        <dbReference type="RuleBase" id="RU000488"/>
    </source>
</evidence>
<dbReference type="AlphaFoldDB" id="T1ISH4"/>
<keyword evidence="7" id="KW-1133">Transmembrane helix</keyword>
<dbReference type="GO" id="GO:0048250">
    <property type="term" value="P:iron import into the mitochondrion"/>
    <property type="evidence" value="ECO:0007669"/>
    <property type="project" value="TreeGrafter"/>
</dbReference>
<dbReference type="Proteomes" id="UP000014500">
    <property type="component" value="Unassembled WGS sequence"/>
</dbReference>
<dbReference type="FunFam" id="1.50.40.10:FF:000029">
    <property type="entry name" value="Solute carrier family 25 member 28"/>
    <property type="match status" value="1"/>
</dbReference>
<keyword evidence="3 13" id="KW-0813">Transport</keyword>
<dbReference type="PANTHER" id="PTHR45758:SF20">
    <property type="entry name" value="MITOFERRIN-2"/>
    <property type="match status" value="1"/>
</dbReference>
<organism evidence="14 15">
    <name type="scientific">Strigamia maritima</name>
    <name type="common">European centipede</name>
    <name type="synonym">Geophilus maritimus</name>
    <dbReference type="NCBI Taxonomy" id="126957"/>
    <lineage>
        <taxon>Eukaryota</taxon>
        <taxon>Metazoa</taxon>
        <taxon>Ecdysozoa</taxon>
        <taxon>Arthropoda</taxon>
        <taxon>Myriapoda</taxon>
        <taxon>Chilopoda</taxon>
        <taxon>Pleurostigmophora</taxon>
        <taxon>Geophilomorpha</taxon>
        <taxon>Linotaeniidae</taxon>
        <taxon>Strigamia</taxon>
    </lineage>
</organism>
<comment type="similarity">
    <text evidence="2 13">Belongs to the mitochondrial carrier (TC 2.A.29) family.</text>
</comment>
<evidence type="ECO:0000313" key="15">
    <source>
        <dbReference type="Proteomes" id="UP000014500"/>
    </source>
</evidence>
<evidence type="ECO:0000256" key="12">
    <source>
        <dbReference type="PROSITE-ProRule" id="PRU00282"/>
    </source>
</evidence>
<keyword evidence="5 12" id="KW-0812">Transmembrane</keyword>
<accession>T1ISH4</accession>
<evidence type="ECO:0000256" key="7">
    <source>
        <dbReference type="ARBA" id="ARBA00022989"/>
    </source>
</evidence>
<keyword evidence="6" id="KW-0999">Mitochondrion inner membrane</keyword>
<evidence type="ECO:0000256" key="9">
    <source>
        <dbReference type="ARBA" id="ARBA00023065"/>
    </source>
</evidence>
<dbReference type="PhylomeDB" id="T1ISH4"/>
<dbReference type="EnsemblMetazoa" id="SMAR004049-RA">
    <property type="protein sequence ID" value="SMAR004049-PA"/>
    <property type="gene ID" value="SMAR004049"/>
</dbReference>
<evidence type="ECO:0000256" key="8">
    <source>
        <dbReference type="ARBA" id="ARBA00023004"/>
    </source>
</evidence>
<dbReference type="Gene3D" id="1.50.40.10">
    <property type="entry name" value="Mitochondrial carrier domain"/>
    <property type="match status" value="2"/>
</dbReference>
<dbReference type="Pfam" id="PF00153">
    <property type="entry name" value="Mito_carr"/>
    <property type="match status" value="3"/>
</dbReference>